<evidence type="ECO:0000259" key="9">
    <source>
        <dbReference type="Pfam" id="PF01545"/>
    </source>
</evidence>
<dbReference type="NCBIfam" id="TIGR01297">
    <property type="entry name" value="CDF"/>
    <property type="match status" value="1"/>
</dbReference>
<dbReference type="Proteomes" id="UP000271573">
    <property type="component" value="Chromosome"/>
</dbReference>
<evidence type="ECO:0000256" key="5">
    <source>
        <dbReference type="ARBA" id="ARBA00022989"/>
    </source>
</evidence>
<dbReference type="PANTHER" id="PTHR11562">
    <property type="entry name" value="CATION EFFLUX PROTEIN/ ZINC TRANSPORTER"/>
    <property type="match status" value="1"/>
</dbReference>
<evidence type="ECO:0000256" key="7">
    <source>
        <dbReference type="ARBA" id="ARBA00023136"/>
    </source>
</evidence>
<evidence type="ECO:0000256" key="8">
    <source>
        <dbReference type="SAM" id="Phobius"/>
    </source>
</evidence>
<feature type="transmembrane region" description="Helical" evidence="8">
    <location>
        <begin position="25"/>
        <end position="46"/>
    </location>
</feature>
<feature type="domain" description="Cation efflux protein transmembrane" evidence="9">
    <location>
        <begin position="29"/>
        <end position="218"/>
    </location>
</feature>
<keyword evidence="6" id="KW-0406">Ion transport</keyword>
<dbReference type="Pfam" id="PF01545">
    <property type="entry name" value="Cation_efflux"/>
    <property type="match status" value="1"/>
</dbReference>
<evidence type="ECO:0000256" key="2">
    <source>
        <dbReference type="ARBA" id="ARBA00008873"/>
    </source>
</evidence>
<feature type="domain" description="Cation efflux protein cytoplasmic" evidence="10">
    <location>
        <begin position="223"/>
        <end position="301"/>
    </location>
</feature>
<dbReference type="KEGG" id="nbe:Back2_11010"/>
<dbReference type="InterPro" id="IPR027469">
    <property type="entry name" value="Cation_efflux_TMD_sf"/>
</dbReference>
<reference evidence="11 12" key="1">
    <citation type="submission" date="2018-11" db="EMBL/GenBank/DDBJ databases">
        <title>Complete genome sequence of Nocardioides baekrokdamisoli strain KCTC 39748.</title>
        <authorList>
            <person name="Kang S.W."/>
            <person name="Lee K.C."/>
            <person name="Kim K.K."/>
            <person name="Kim J.S."/>
            <person name="Kim D.S."/>
            <person name="Ko S.H."/>
            <person name="Yang S.H."/>
            <person name="Shin Y.K."/>
            <person name="Lee J.S."/>
        </authorList>
    </citation>
    <scope>NUCLEOTIDE SEQUENCE [LARGE SCALE GENOMIC DNA]</scope>
    <source>
        <strain evidence="11 12">KCTC 39748</strain>
    </source>
</reference>
<dbReference type="InterPro" id="IPR002524">
    <property type="entry name" value="Cation_efflux"/>
</dbReference>
<dbReference type="EMBL" id="AP019307">
    <property type="protein sequence ID" value="BBH16814.1"/>
    <property type="molecule type" value="Genomic_DNA"/>
</dbReference>
<dbReference type="GO" id="GO:0005886">
    <property type="term" value="C:plasma membrane"/>
    <property type="evidence" value="ECO:0007669"/>
    <property type="project" value="TreeGrafter"/>
</dbReference>
<keyword evidence="12" id="KW-1185">Reference proteome</keyword>
<dbReference type="InterPro" id="IPR027470">
    <property type="entry name" value="Cation_efflux_CTD"/>
</dbReference>
<keyword evidence="4 8" id="KW-0812">Transmembrane</keyword>
<gene>
    <name evidence="11" type="ORF">Back2_11010</name>
</gene>
<evidence type="ECO:0000313" key="12">
    <source>
        <dbReference type="Proteomes" id="UP000271573"/>
    </source>
</evidence>
<dbReference type="SUPFAM" id="SSF160240">
    <property type="entry name" value="Cation efflux protein cytoplasmic domain-like"/>
    <property type="match status" value="1"/>
</dbReference>
<keyword evidence="3" id="KW-0813">Transport</keyword>
<sequence>MSHDHDHGSSHGHDHGISENADGRYLASALGLLVAYMVGEVVVAFVSHSLALLSDAGHMLTDAGAIGVAIWAMRLAARPARGAWTFGWKRAEILSALANGVSMLVIAAVVAVEAIRRLATTNTAVNGTAVLATALVGVVVNIAAAWLLARANRSSLNVEGAYQHILTDLYGFIGTIIAAAVILTTGWAKADAVASLVVVALMLKASWGLLRDSGRVLLEAAPAHIDMDAIREHLLAVDHVTDVHDLHVWTVTSDLPSLSAHLVIQDGCFNDGHAAEILAQVHQCLDGHFEVDHSTFQLEPESHGEHEHTVHA</sequence>
<evidence type="ECO:0000256" key="4">
    <source>
        <dbReference type="ARBA" id="ARBA00022692"/>
    </source>
</evidence>
<keyword evidence="5 8" id="KW-1133">Transmembrane helix</keyword>
<evidence type="ECO:0000256" key="3">
    <source>
        <dbReference type="ARBA" id="ARBA00022448"/>
    </source>
</evidence>
<dbReference type="InterPro" id="IPR058533">
    <property type="entry name" value="Cation_efflux_TM"/>
</dbReference>
<organism evidence="11 12">
    <name type="scientific">Nocardioides baekrokdamisoli</name>
    <dbReference type="NCBI Taxonomy" id="1804624"/>
    <lineage>
        <taxon>Bacteria</taxon>
        <taxon>Bacillati</taxon>
        <taxon>Actinomycetota</taxon>
        <taxon>Actinomycetes</taxon>
        <taxon>Propionibacteriales</taxon>
        <taxon>Nocardioidaceae</taxon>
        <taxon>Nocardioides</taxon>
    </lineage>
</organism>
<name>A0A3G9J032_9ACTN</name>
<dbReference type="PANTHER" id="PTHR11562:SF17">
    <property type="entry name" value="RE54080P-RELATED"/>
    <property type="match status" value="1"/>
</dbReference>
<accession>A0A3G9J032</accession>
<protein>
    <submittedName>
        <fullName evidence="11">Putative cation transporter</fullName>
    </submittedName>
</protein>
<evidence type="ECO:0000259" key="10">
    <source>
        <dbReference type="Pfam" id="PF16916"/>
    </source>
</evidence>
<evidence type="ECO:0000313" key="11">
    <source>
        <dbReference type="EMBL" id="BBH16814.1"/>
    </source>
</evidence>
<feature type="transmembrane region" description="Helical" evidence="8">
    <location>
        <begin position="93"/>
        <end position="115"/>
    </location>
</feature>
<dbReference type="Gene3D" id="1.20.1510.10">
    <property type="entry name" value="Cation efflux protein transmembrane domain"/>
    <property type="match status" value="1"/>
</dbReference>
<feature type="transmembrane region" description="Helical" evidence="8">
    <location>
        <begin position="127"/>
        <end position="148"/>
    </location>
</feature>
<feature type="transmembrane region" description="Helical" evidence="8">
    <location>
        <begin position="193"/>
        <end position="210"/>
    </location>
</feature>
<dbReference type="GO" id="GO:0005385">
    <property type="term" value="F:zinc ion transmembrane transporter activity"/>
    <property type="evidence" value="ECO:0007669"/>
    <property type="project" value="TreeGrafter"/>
</dbReference>
<evidence type="ECO:0000256" key="6">
    <source>
        <dbReference type="ARBA" id="ARBA00023065"/>
    </source>
</evidence>
<feature type="transmembrane region" description="Helical" evidence="8">
    <location>
        <begin position="169"/>
        <end position="187"/>
    </location>
</feature>
<keyword evidence="7 8" id="KW-0472">Membrane</keyword>
<comment type="subcellular location">
    <subcellularLocation>
        <location evidence="1">Membrane</location>
        <topology evidence="1">Multi-pass membrane protein</topology>
    </subcellularLocation>
</comment>
<comment type="similarity">
    <text evidence="2">Belongs to the cation diffusion facilitator (CDF) transporter (TC 2.A.4) family. SLC30A subfamily.</text>
</comment>
<evidence type="ECO:0000256" key="1">
    <source>
        <dbReference type="ARBA" id="ARBA00004141"/>
    </source>
</evidence>
<dbReference type="AlphaFoldDB" id="A0A3G9J032"/>
<dbReference type="Pfam" id="PF16916">
    <property type="entry name" value="ZT_dimer"/>
    <property type="match status" value="1"/>
</dbReference>
<dbReference type="InterPro" id="IPR036837">
    <property type="entry name" value="Cation_efflux_CTD_sf"/>
</dbReference>
<dbReference type="RefSeq" id="WP_231998849.1">
    <property type="nucleotide sequence ID" value="NZ_AP019307.1"/>
</dbReference>
<dbReference type="SUPFAM" id="SSF161111">
    <property type="entry name" value="Cation efflux protein transmembrane domain-like"/>
    <property type="match status" value="1"/>
</dbReference>
<dbReference type="InterPro" id="IPR050681">
    <property type="entry name" value="CDF/SLC30A"/>
</dbReference>
<proteinExistence type="inferred from homology"/>